<dbReference type="KEGG" id="ggr:HKW67_09885"/>
<accession>A0A6M4IPC4</accession>
<dbReference type="RefSeq" id="WP_171225228.1">
    <property type="nucleotide sequence ID" value="NZ_CP053085.1"/>
</dbReference>
<sequence>MRITHALHLASVAVGMLLTRPLHAQDARTVLLRFRKAGDTVAIRNAQITIDHTIDAGVTDSLGIVRVPDLEDGGHIVEAVARGYQAFFDKFTSGPGVAMPIDLEILAVVAAPKPKGVTTALTLAGFDARRVKAQGKFFTLAQLKAADGRPLANLLKVNAAALIGAGPNGESFLAARGNATCYTAVVRDGLLVYPFENAAPPDLDKIFTDDLTAVELYATTPADLKNAGSCGALVLWRR</sequence>
<gene>
    <name evidence="1" type="ORF">HKW67_09885</name>
</gene>
<evidence type="ECO:0008006" key="3">
    <source>
        <dbReference type="Google" id="ProtNLM"/>
    </source>
</evidence>
<organism evidence="1 2">
    <name type="scientific">Gemmatimonas groenlandica</name>
    <dbReference type="NCBI Taxonomy" id="2732249"/>
    <lineage>
        <taxon>Bacteria</taxon>
        <taxon>Pseudomonadati</taxon>
        <taxon>Gemmatimonadota</taxon>
        <taxon>Gemmatimonadia</taxon>
        <taxon>Gemmatimonadales</taxon>
        <taxon>Gemmatimonadaceae</taxon>
        <taxon>Gemmatimonas</taxon>
    </lineage>
</organism>
<dbReference type="Proteomes" id="UP000500938">
    <property type="component" value="Chromosome"/>
</dbReference>
<name>A0A6M4IPC4_9BACT</name>
<protein>
    <recommendedName>
        <fullName evidence="3">Carboxypeptidase regulatory-like domain-containing protein</fullName>
    </recommendedName>
</protein>
<evidence type="ECO:0000313" key="1">
    <source>
        <dbReference type="EMBL" id="QJR35798.1"/>
    </source>
</evidence>
<proteinExistence type="predicted"/>
<reference evidence="1 2" key="1">
    <citation type="submission" date="2020-05" db="EMBL/GenBank/DDBJ databases">
        <title>Complete genome sequence of Gemmatimonas greenlandica TET16.</title>
        <authorList>
            <person name="Zeng Y."/>
        </authorList>
    </citation>
    <scope>NUCLEOTIDE SEQUENCE [LARGE SCALE GENOMIC DNA]</scope>
    <source>
        <strain evidence="1 2">TET16</strain>
    </source>
</reference>
<dbReference type="AlphaFoldDB" id="A0A6M4IPC4"/>
<dbReference type="EMBL" id="CP053085">
    <property type="protein sequence ID" value="QJR35798.1"/>
    <property type="molecule type" value="Genomic_DNA"/>
</dbReference>
<evidence type="ECO:0000313" key="2">
    <source>
        <dbReference type="Proteomes" id="UP000500938"/>
    </source>
</evidence>
<keyword evidence="2" id="KW-1185">Reference proteome</keyword>